<evidence type="ECO:0000313" key="2">
    <source>
        <dbReference type="EMBL" id="QCR06175.1"/>
    </source>
</evidence>
<dbReference type="AlphaFoldDB" id="A0A2U1UPJ6"/>
<dbReference type="EMBL" id="CP034036">
    <property type="protein sequence ID" value="QCR06175.1"/>
    <property type="molecule type" value="Genomic_DNA"/>
</dbReference>
<dbReference type="RefSeq" id="WP_009114539.1">
    <property type="nucleotide sequence ID" value="NZ_CP034036.1"/>
</dbReference>
<sequence length="188" mass="20091">MNISGISTEAWAGIGRSTASKQNEDSPQGVFADLLRTQTVASQTDKVTISDAAKKMSNAEGASTQGRTLAQEETLRVATLDSASAEKLAYDMAYVSSAILFDISDQLASGISGPVNKLSSTGRIIDEDFKENFSREASAIDAQRRAIYETEKAKGTPATEILAKMFDFTNQQSKSYLEATGSIEQAVS</sequence>
<keyword evidence="4" id="KW-1185">Reference proteome</keyword>
<evidence type="ECO:0000313" key="4">
    <source>
        <dbReference type="Proteomes" id="UP000303847"/>
    </source>
</evidence>
<gene>
    <name evidence="1" type="ORF">DDT54_14345</name>
    <name evidence="2" type="ORF">EH206_19650</name>
</gene>
<reference evidence="1 3" key="1">
    <citation type="submission" date="2018-04" db="EMBL/GenBank/DDBJ databases">
        <title>Brenneria corticis sp.nov.</title>
        <authorList>
            <person name="Li Y."/>
        </authorList>
    </citation>
    <scope>NUCLEOTIDE SEQUENCE [LARGE SCALE GENOMIC DNA]</scope>
    <source>
        <strain evidence="1 3">LMG 2694</strain>
    </source>
</reference>
<evidence type="ECO:0000313" key="3">
    <source>
        <dbReference type="Proteomes" id="UP000295985"/>
    </source>
</evidence>
<reference evidence="2 4" key="2">
    <citation type="submission" date="2018-11" db="EMBL/GenBank/DDBJ databases">
        <title>Genome sequences of Brenneria nigrifluens and Brenneria rubrifaciens.</title>
        <authorList>
            <person name="Poret-Peterson A.T."/>
            <person name="McClean A.E."/>
            <person name="Kluepfel D.A."/>
        </authorList>
    </citation>
    <scope>NUCLEOTIDE SEQUENCE [LARGE SCALE GENOMIC DNA]</scope>
    <source>
        <strain evidence="2 4">ATCC 13028</strain>
    </source>
</reference>
<dbReference type="Proteomes" id="UP000295985">
    <property type="component" value="Unassembled WGS sequence"/>
</dbReference>
<dbReference type="Proteomes" id="UP000303847">
    <property type="component" value="Chromosome"/>
</dbReference>
<name>A0A2U1UPJ6_9GAMM</name>
<dbReference type="EMBL" id="QDKK01000023">
    <property type="protein sequence ID" value="PWC23521.1"/>
    <property type="molecule type" value="Genomic_DNA"/>
</dbReference>
<evidence type="ECO:0000313" key="1">
    <source>
        <dbReference type="EMBL" id="PWC23521.1"/>
    </source>
</evidence>
<protein>
    <submittedName>
        <fullName evidence="1">Uncharacterized protein</fullName>
    </submittedName>
</protein>
<proteinExistence type="predicted"/>
<organism evidence="1 3">
    <name type="scientific">Brenneria nigrifluens DSM 30175 = ATCC 13028</name>
    <dbReference type="NCBI Taxonomy" id="1121120"/>
    <lineage>
        <taxon>Bacteria</taxon>
        <taxon>Pseudomonadati</taxon>
        <taxon>Pseudomonadota</taxon>
        <taxon>Gammaproteobacteria</taxon>
        <taxon>Enterobacterales</taxon>
        <taxon>Pectobacteriaceae</taxon>
        <taxon>Brenneria</taxon>
    </lineage>
</organism>
<accession>A0A2U1UPJ6</accession>
<dbReference type="OrthoDB" id="6628764at2"/>